<dbReference type="Proteomes" id="UP000562352">
    <property type="component" value="Unassembled WGS sequence"/>
</dbReference>
<organism evidence="1 2">
    <name type="scientific">Planomonospora venezuelensis</name>
    <dbReference type="NCBI Taxonomy" id="1999"/>
    <lineage>
        <taxon>Bacteria</taxon>
        <taxon>Bacillati</taxon>
        <taxon>Actinomycetota</taxon>
        <taxon>Actinomycetes</taxon>
        <taxon>Streptosporangiales</taxon>
        <taxon>Streptosporangiaceae</taxon>
        <taxon>Planomonospora</taxon>
    </lineage>
</organism>
<dbReference type="AlphaFoldDB" id="A0A841D8Z0"/>
<dbReference type="RefSeq" id="WP_184946515.1">
    <property type="nucleotide sequence ID" value="NZ_BAAAWZ010000001.1"/>
</dbReference>
<comment type="caution">
    <text evidence="1">The sequence shown here is derived from an EMBL/GenBank/DDBJ whole genome shotgun (WGS) entry which is preliminary data.</text>
</comment>
<evidence type="ECO:0000313" key="1">
    <source>
        <dbReference type="EMBL" id="MBB5966420.1"/>
    </source>
</evidence>
<accession>A0A841D8Z0</accession>
<gene>
    <name evidence="1" type="ORF">FHS22_005711</name>
</gene>
<dbReference type="EMBL" id="JACHJJ010000023">
    <property type="protein sequence ID" value="MBB5966420.1"/>
    <property type="molecule type" value="Genomic_DNA"/>
</dbReference>
<reference evidence="1 2" key="1">
    <citation type="submission" date="2020-08" db="EMBL/GenBank/DDBJ databases">
        <title>Genomic Encyclopedia of Type Strains, Phase III (KMG-III): the genomes of soil and plant-associated and newly described type strains.</title>
        <authorList>
            <person name="Whitman W."/>
        </authorList>
    </citation>
    <scope>NUCLEOTIDE SEQUENCE [LARGE SCALE GENOMIC DNA]</scope>
    <source>
        <strain evidence="1 2">CECT 3303</strain>
    </source>
</reference>
<name>A0A841D8Z0_PLAVE</name>
<sequence>MGIWQGPDGTRVEAIVRDDQPCLRVTRLVGGERVLVAYCAGVHEVGRYVDLAKLVPMETGRRAASGRTPA</sequence>
<evidence type="ECO:0000313" key="2">
    <source>
        <dbReference type="Proteomes" id="UP000562352"/>
    </source>
</evidence>
<keyword evidence="2" id="KW-1185">Reference proteome</keyword>
<protein>
    <submittedName>
        <fullName evidence="1">Uncharacterized protein</fullName>
    </submittedName>
</protein>
<proteinExistence type="predicted"/>